<evidence type="ECO:0000256" key="4">
    <source>
        <dbReference type="ARBA" id="ARBA00022692"/>
    </source>
</evidence>
<feature type="transmembrane region" description="Helical" evidence="9">
    <location>
        <begin position="12"/>
        <end position="35"/>
    </location>
</feature>
<dbReference type="RefSeq" id="XP_060047889.1">
    <property type="nucleotide sequence ID" value="XM_060191906.1"/>
</dbReference>
<comment type="function">
    <text evidence="1 9">Involved in the early part of the secretory pathway.</text>
</comment>
<evidence type="ECO:0000313" key="10">
    <source>
        <dbReference type="Proteomes" id="UP001652624"/>
    </source>
</evidence>
<keyword evidence="6 9" id="KW-1133">Transmembrane helix</keyword>
<keyword evidence="4 9" id="KW-0812">Transmembrane</keyword>
<comment type="similarity">
    <text evidence="3 9">Belongs to the KISH family.</text>
</comment>
<dbReference type="PANTHER" id="PTHR13229">
    <property type="entry name" value="PROTEIN KISH-A"/>
    <property type="match status" value="1"/>
</dbReference>
<dbReference type="Pfam" id="PF06842">
    <property type="entry name" value="DUF1242"/>
    <property type="match status" value="1"/>
</dbReference>
<proteinExistence type="inferred from homology"/>
<keyword evidence="7" id="KW-0333">Golgi apparatus</keyword>
<keyword evidence="5" id="KW-0732">Signal</keyword>
<evidence type="ECO:0000256" key="7">
    <source>
        <dbReference type="ARBA" id="ARBA00023034"/>
    </source>
</evidence>
<evidence type="ECO:0000256" key="1">
    <source>
        <dbReference type="ARBA" id="ARBA00002154"/>
    </source>
</evidence>
<dbReference type="InterPro" id="IPR051523">
    <property type="entry name" value="KISH_domain"/>
</dbReference>
<evidence type="ECO:0000256" key="6">
    <source>
        <dbReference type="ARBA" id="ARBA00022989"/>
    </source>
</evidence>
<name>A0ABM3XGD5_ERIEU</name>
<keyword evidence="10" id="KW-1185">Reference proteome</keyword>
<keyword evidence="8 9" id="KW-0472">Membrane</keyword>
<dbReference type="GeneID" id="132538740"/>
<protein>
    <recommendedName>
        <fullName evidence="9">Protein kish</fullName>
    </recommendedName>
</protein>
<evidence type="ECO:0000256" key="2">
    <source>
        <dbReference type="ARBA" id="ARBA00004614"/>
    </source>
</evidence>
<comment type="subcellular location">
    <subcellularLocation>
        <location evidence="2">Golgi apparatus membrane</location>
        <topology evidence="2">Single-pass type I membrane protein</topology>
    </subcellularLocation>
</comment>
<evidence type="ECO:0000256" key="8">
    <source>
        <dbReference type="ARBA" id="ARBA00023136"/>
    </source>
</evidence>
<sequence>MRCDWAFPGLTVSVIFNFQSLLTIILLLICTSAYIQSLAPSHLEEIKLDFYVHFESVPELINKSPYEAVFCVVMAVSIHFMQ</sequence>
<dbReference type="InterPro" id="IPR009653">
    <property type="entry name" value="Ksh1"/>
</dbReference>
<evidence type="ECO:0000256" key="9">
    <source>
        <dbReference type="RuleBase" id="RU910717"/>
    </source>
</evidence>
<evidence type="ECO:0000256" key="3">
    <source>
        <dbReference type="ARBA" id="ARBA00008961"/>
    </source>
</evidence>
<organism evidence="10 11">
    <name type="scientific">Erinaceus europaeus</name>
    <name type="common">Western European hedgehog</name>
    <dbReference type="NCBI Taxonomy" id="9365"/>
    <lineage>
        <taxon>Eukaryota</taxon>
        <taxon>Metazoa</taxon>
        <taxon>Chordata</taxon>
        <taxon>Craniata</taxon>
        <taxon>Vertebrata</taxon>
        <taxon>Euteleostomi</taxon>
        <taxon>Mammalia</taxon>
        <taxon>Eutheria</taxon>
        <taxon>Laurasiatheria</taxon>
        <taxon>Eulipotyphla</taxon>
        <taxon>Erinaceidae</taxon>
        <taxon>Erinaceinae</taxon>
        <taxon>Erinaceus</taxon>
    </lineage>
</organism>
<evidence type="ECO:0000313" key="11">
    <source>
        <dbReference type="RefSeq" id="XP_060047889.1"/>
    </source>
</evidence>
<reference evidence="11" key="1">
    <citation type="submission" date="2025-08" db="UniProtKB">
        <authorList>
            <consortium name="RefSeq"/>
        </authorList>
    </citation>
    <scope>IDENTIFICATION</scope>
</reference>
<evidence type="ECO:0000256" key="5">
    <source>
        <dbReference type="ARBA" id="ARBA00022729"/>
    </source>
</evidence>
<gene>
    <name evidence="11" type="primary">LOC132538740</name>
</gene>
<accession>A0ABM3XGD5</accession>
<dbReference type="Proteomes" id="UP001652624">
    <property type="component" value="Chromosome 5"/>
</dbReference>